<dbReference type="EMBL" id="CAWUPB010001157">
    <property type="protein sequence ID" value="CAK7339120.1"/>
    <property type="molecule type" value="Genomic_DNA"/>
</dbReference>
<evidence type="ECO:0000313" key="3">
    <source>
        <dbReference type="Proteomes" id="UP001314170"/>
    </source>
</evidence>
<dbReference type="AlphaFoldDB" id="A0AAV1RR16"/>
<keyword evidence="1" id="KW-0812">Transmembrane</keyword>
<keyword evidence="1" id="KW-1133">Transmembrane helix</keyword>
<accession>A0AAV1RR16</accession>
<evidence type="ECO:0000313" key="2">
    <source>
        <dbReference type="EMBL" id="CAK7339120.1"/>
    </source>
</evidence>
<dbReference type="Proteomes" id="UP001314170">
    <property type="component" value="Unassembled WGS sequence"/>
</dbReference>
<dbReference type="InterPro" id="IPR004345">
    <property type="entry name" value="TB2_DP1_HVA22"/>
</dbReference>
<comment type="caution">
    <text evidence="2">The sequence shown here is derived from an EMBL/GenBank/DDBJ whole genome shotgun (WGS) entry which is preliminary data.</text>
</comment>
<sequence length="156" mass="17948">MGVLGAVAKHLDALLGPGIMLVFPLYASLRAIESPSTLDDQQWLTYWIIYSFISLFELSSWRVLVWLPFWPYMKLMFCMWLVLPIFNGAAYIYENLVRKYVMIGGSVNGNYPEDRKKILQMMSLDARKAVMQFVDKNGWAAVDRAINAAEKEVRKT</sequence>
<feature type="transmembrane region" description="Helical" evidence="1">
    <location>
        <begin position="14"/>
        <end position="32"/>
    </location>
</feature>
<feature type="transmembrane region" description="Helical" evidence="1">
    <location>
        <begin position="70"/>
        <end position="93"/>
    </location>
</feature>
<comment type="subcellular location">
    <subcellularLocation>
        <location evidence="1">Membrane</location>
        <topology evidence="1">Multi-pass membrane protein</topology>
    </subcellularLocation>
</comment>
<keyword evidence="3" id="KW-1185">Reference proteome</keyword>
<dbReference type="Pfam" id="PF03134">
    <property type="entry name" value="TB2_DP1_HVA22"/>
    <property type="match status" value="1"/>
</dbReference>
<keyword evidence="1" id="KW-0472">Membrane</keyword>
<proteinExistence type="inferred from homology"/>
<protein>
    <recommendedName>
        <fullName evidence="1">HVA22-like protein</fullName>
    </recommendedName>
</protein>
<reference evidence="2 3" key="1">
    <citation type="submission" date="2024-01" db="EMBL/GenBank/DDBJ databases">
        <authorList>
            <person name="Waweru B."/>
        </authorList>
    </citation>
    <scope>NUCLEOTIDE SEQUENCE [LARGE SCALE GENOMIC DNA]</scope>
</reference>
<gene>
    <name evidence="2" type="ORF">DCAF_LOCUS14168</name>
</gene>
<comment type="similarity">
    <text evidence="1">Belongs to the DP1 family.</text>
</comment>
<evidence type="ECO:0000256" key="1">
    <source>
        <dbReference type="RuleBase" id="RU362006"/>
    </source>
</evidence>
<dbReference type="PANTHER" id="PTHR12300:SF99">
    <property type="entry name" value="HVA22-LIKE PROTEIN F"/>
    <property type="match status" value="1"/>
</dbReference>
<organism evidence="2 3">
    <name type="scientific">Dovyalis caffra</name>
    <dbReference type="NCBI Taxonomy" id="77055"/>
    <lineage>
        <taxon>Eukaryota</taxon>
        <taxon>Viridiplantae</taxon>
        <taxon>Streptophyta</taxon>
        <taxon>Embryophyta</taxon>
        <taxon>Tracheophyta</taxon>
        <taxon>Spermatophyta</taxon>
        <taxon>Magnoliopsida</taxon>
        <taxon>eudicotyledons</taxon>
        <taxon>Gunneridae</taxon>
        <taxon>Pentapetalae</taxon>
        <taxon>rosids</taxon>
        <taxon>fabids</taxon>
        <taxon>Malpighiales</taxon>
        <taxon>Salicaceae</taxon>
        <taxon>Flacourtieae</taxon>
        <taxon>Dovyalis</taxon>
    </lineage>
</organism>
<dbReference type="GO" id="GO:0016020">
    <property type="term" value="C:membrane"/>
    <property type="evidence" value="ECO:0007669"/>
    <property type="project" value="UniProtKB-SubCell"/>
</dbReference>
<dbReference type="PANTHER" id="PTHR12300">
    <property type="entry name" value="HVA22-LIKE PROTEINS"/>
    <property type="match status" value="1"/>
</dbReference>
<name>A0AAV1RR16_9ROSI</name>
<feature type="transmembrane region" description="Helical" evidence="1">
    <location>
        <begin position="44"/>
        <end position="64"/>
    </location>
</feature>